<evidence type="ECO:0000313" key="6">
    <source>
        <dbReference type="EMBL" id="PVH98308.1"/>
    </source>
</evidence>
<accession>A0A2V1DJR0</accession>
<dbReference type="InterPro" id="IPR006094">
    <property type="entry name" value="Oxid_FAD_bind_N"/>
</dbReference>
<dbReference type="InterPro" id="IPR036318">
    <property type="entry name" value="FAD-bd_PCMH-like_sf"/>
</dbReference>
<reference evidence="6 7" key="1">
    <citation type="journal article" date="2018" name="Sci. Rep.">
        <title>Comparative genomics provides insights into the lifestyle and reveals functional heterogeneity of dark septate endophytic fungi.</title>
        <authorList>
            <person name="Knapp D.G."/>
            <person name="Nemeth J.B."/>
            <person name="Barry K."/>
            <person name="Hainaut M."/>
            <person name="Henrissat B."/>
            <person name="Johnson J."/>
            <person name="Kuo A."/>
            <person name="Lim J.H.P."/>
            <person name="Lipzen A."/>
            <person name="Nolan M."/>
            <person name="Ohm R.A."/>
            <person name="Tamas L."/>
            <person name="Grigoriev I.V."/>
            <person name="Spatafora J.W."/>
            <person name="Nagy L.G."/>
            <person name="Kovacs G.M."/>
        </authorList>
    </citation>
    <scope>NUCLEOTIDE SEQUENCE [LARGE SCALE GENOMIC DNA]</scope>
    <source>
        <strain evidence="6 7">DSE2036</strain>
    </source>
</reference>
<keyword evidence="7" id="KW-1185">Reference proteome</keyword>
<organism evidence="6 7">
    <name type="scientific">Periconia macrospinosa</name>
    <dbReference type="NCBI Taxonomy" id="97972"/>
    <lineage>
        <taxon>Eukaryota</taxon>
        <taxon>Fungi</taxon>
        <taxon>Dikarya</taxon>
        <taxon>Ascomycota</taxon>
        <taxon>Pezizomycotina</taxon>
        <taxon>Dothideomycetes</taxon>
        <taxon>Pleosporomycetidae</taxon>
        <taxon>Pleosporales</taxon>
        <taxon>Massarineae</taxon>
        <taxon>Periconiaceae</taxon>
        <taxon>Periconia</taxon>
    </lineage>
</organism>
<dbReference type="InterPro" id="IPR016169">
    <property type="entry name" value="FAD-bd_PCMH_sub2"/>
</dbReference>
<dbReference type="InterPro" id="IPR050416">
    <property type="entry name" value="FAD-linked_Oxidoreductase"/>
</dbReference>
<dbReference type="Proteomes" id="UP000244855">
    <property type="component" value="Unassembled WGS sequence"/>
</dbReference>
<dbReference type="GO" id="GO:0071949">
    <property type="term" value="F:FAD binding"/>
    <property type="evidence" value="ECO:0007669"/>
    <property type="project" value="InterPro"/>
</dbReference>
<dbReference type="Gene3D" id="3.30.465.10">
    <property type="match status" value="1"/>
</dbReference>
<dbReference type="AlphaFoldDB" id="A0A2V1DJR0"/>
<dbReference type="OrthoDB" id="2151789at2759"/>
<evidence type="ECO:0000256" key="3">
    <source>
        <dbReference type="ARBA" id="ARBA00022827"/>
    </source>
</evidence>
<dbReference type="PROSITE" id="PS51387">
    <property type="entry name" value="FAD_PCMH"/>
    <property type="match status" value="1"/>
</dbReference>
<evidence type="ECO:0000256" key="2">
    <source>
        <dbReference type="ARBA" id="ARBA00022630"/>
    </source>
</evidence>
<gene>
    <name evidence="6" type="ORF">DM02DRAFT_566458</name>
</gene>
<dbReference type="InterPro" id="IPR016166">
    <property type="entry name" value="FAD-bd_PCMH"/>
</dbReference>
<proteinExistence type="inferred from homology"/>
<dbReference type="STRING" id="97972.A0A2V1DJR0"/>
<keyword evidence="2" id="KW-0285">Flavoprotein</keyword>
<dbReference type="Pfam" id="PF01565">
    <property type="entry name" value="FAD_binding_4"/>
    <property type="match status" value="1"/>
</dbReference>
<keyword evidence="3" id="KW-0274">FAD</keyword>
<dbReference type="GO" id="GO:0016491">
    <property type="term" value="F:oxidoreductase activity"/>
    <property type="evidence" value="ECO:0007669"/>
    <property type="project" value="UniProtKB-KW"/>
</dbReference>
<feature type="domain" description="FAD-binding PCMH-type" evidence="5">
    <location>
        <begin position="26"/>
        <end position="198"/>
    </location>
</feature>
<dbReference type="PANTHER" id="PTHR42973:SF53">
    <property type="entry name" value="FAD-BINDING PCMH-TYPE DOMAIN-CONTAINING PROTEIN-RELATED"/>
    <property type="match status" value="1"/>
</dbReference>
<dbReference type="SUPFAM" id="SSF56176">
    <property type="entry name" value="FAD-binding/transporter-associated domain-like"/>
    <property type="match status" value="1"/>
</dbReference>
<evidence type="ECO:0000313" key="7">
    <source>
        <dbReference type="Proteomes" id="UP000244855"/>
    </source>
</evidence>
<keyword evidence="4" id="KW-0560">Oxidoreductase</keyword>
<comment type="similarity">
    <text evidence="1">Belongs to the oxygen-dependent FAD-linked oxidoreductase family.</text>
</comment>
<name>A0A2V1DJR0_9PLEO</name>
<evidence type="ECO:0000256" key="1">
    <source>
        <dbReference type="ARBA" id="ARBA00005466"/>
    </source>
</evidence>
<evidence type="ECO:0000256" key="4">
    <source>
        <dbReference type="ARBA" id="ARBA00023002"/>
    </source>
</evidence>
<evidence type="ECO:0000259" key="5">
    <source>
        <dbReference type="PROSITE" id="PS51387"/>
    </source>
</evidence>
<dbReference type="PANTHER" id="PTHR42973">
    <property type="entry name" value="BINDING OXIDOREDUCTASE, PUTATIVE (AFU_ORTHOLOGUE AFUA_1G17690)-RELATED"/>
    <property type="match status" value="1"/>
</dbReference>
<dbReference type="EMBL" id="KZ805416">
    <property type="protein sequence ID" value="PVH98308.1"/>
    <property type="molecule type" value="Genomic_DNA"/>
</dbReference>
<protein>
    <submittedName>
        <fullName evidence="6">FAD-binding domain-containing protein</fullName>
    </submittedName>
</protein>
<sequence>MYPSEVIFPGNSNYTSESQHYWSATCYASPDCVFTPSTAEQVSAAVKVLVKLNATFAVRGGGGHMPIPLYANTNGGVLIAPTALNTLQLSGDQKSLAIGPGNHWGAVYKYLEPYGLIVVGGRVGTVGVPGLLLGGGVSFYASQYGWASSNVISYEIVLANGTIATASATENPDLFWALRGGGNSFGIVTLFTVKTYPSPQVCVGDITFDRSHKTEFLDATANYANHGALDAKSATVPAVVVGSTSYYLLILFYDGSDCQPAAFSNYSTISTLSNNGYGNATTLGNYASESLFPPGRRELFRTVGGLATRETLQIMNDVVVSTAEQFVGTIDGFTVTAAFQTITKDMLQASASAGGTPQNVDINNAPYFWVALTYEWLNASDDEMLHTSADGAISNITEQLTAAGLHSSFLYMNDAGADQNVFQNYGSDSLSKLKSVRDSVDPNRVFTDLMPGGWKFADL</sequence>